<feature type="compositionally biased region" description="Polar residues" evidence="1">
    <location>
        <begin position="178"/>
        <end position="188"/>
    </location>
</feature>
<comment type="caution">
    <text evidence="2">The sequence shown here is derived from an EMBL/GenBank/DDBJ whole genome shotgun (WGS) entry which is preliminary data.</text>
</comment>
<evidence type="ECO:0000256" key="1">
    <source>
        <dbReference type="SAM" id="MobiDB-lite"/>
    </source>
</evidence>
<dbReference type="Proteomes" id="UP001177670">
    <property type="component" value="Unassembled WGS sequence"/>
</dbReference>
<dbReference type="AlphaFoldDB" id="A0AA40FFX6"/>
<proteinExistence type="predicted"/>
<feature type="region of interest" description="Disordered" evidence="1">
    <location>
        <begin position="178"/>
        <end position="219"/>
    </location>
</feature>
<feature type="compositionally biased region" description="Basic and acidic residues" evidence="1">
    <location>
        <begin position="416"/>
        <end position="438"/>
    </location>
</feature>
<gene>
    <name evidence="2" type="ORF">K0M31_015199</name>
</gene>
<keyword evidence="3" id="KW-1185">Reference proteome</keyword>
<feature type="compositionally biased region" description="Basic and acidic residues" evidence="1">
    <location>
        <begin position="390"/>
        <end position="409"/>
    </location>
</feature>
<name>A0AA40FFX6_9HYME</name>
<feature type="region of interest" description="Disordered" evidence="1">
    <location>
        <begin position="381"/>
        <end position="438"/>
    </location>
</feature>
<evidence type="ECO:0000313" key="3">
    <source>
        <dbReference type="Proteomes" id="UP001177670"/>
    </source>
</evidence>
<protein>
    <submittedName>
        <fullName evidence="2">Uncharacterized protein</fullName>
    </submittedName>
</protein>
<sequence>MRHGIPIKMKFDQSIINQSFKVTKKGTMKFNACFLLLWASITLIHAGPTHKTIEKKSLAEDTKVDTIKEDLKIEETGEQKDRSKKAAVCLQINPASPQVALNENFVQNVPLMMQVPQLVPQHVQTLNFVQPVPQNLPQASIVVPQQIIQASQPLSQANIVLPQQMLQPIHNVQIVQPSSEPHSANQIVQPPEELETDPQPEPTPSPKTEIESVTKTPNHVNTEKFPQLLPARQEALTVVPVAPRYQELMFTSEPEHATFVQVPSISACNHFHNQLTKCTCQNIEPVTMNMMPFMSYSSPYDARSSLMMPHVHTNDAKDYKTNQVVPGLQEKPRSLISMNIPHYGHRPHYHPSLRGMHYLHPETSLRNKYNLLSSPALIPEVHDLTQTNKSPRETDSSQLEKEAETKQAEGKATLIDGRRNARSNKEEIKEQEKQIIKT</sequence>
<evidence type="ECO:0000313" key="2">
    <source>
        <dbReference type="EMBL" id="KAK1118154.1"/>
    </source>
</evidence>
<accession>A0AA40FFX6</accession>
<organism evidence="2 3">
    <name type="scientific">Melipona bicolor</name>
    <dbReference type="NCBI Taxonomy" id="60889"/>
    <lineage>
        <taxon>Eukaryota</taxon>
        <taxon>Metazoa</taxon>
        <taxon>Ecdysozoa</taxon>
        <taxon>Arthropoda</taxon>
        <taxon>Hexapoda</taxon>
        <taxon>Insecta</taxon>
        <taxon>Pterygota</taxon>
        <taxon>Neoptera</taxon>
        <taxon>Endopterygota</taxon>
        <taxon>Hymenoptera</taxon>
        <taxon>Apocrita</taxon>
        <taxon>Aculeata</taxon>
        <taxon>Apoidea</taxon>
        <taxon>Anthophila</taxon>
        <taxon>Apidae</taxon>
        <taxon>Melipona</taxon>
    </lineage>
</organism>
<dbReference type="EMBL" id="JAHYIQ010000044">
    <property type="protein sequence ID" value="KAK1118154.1"/>
    <property type="molecule type" value="Genomic_DNA"/>
</dbReference>
<reference evidence="2" key="1">
    <citation type="submission" date="2021-10" db="EMBL/GenBank/DDBJ databases">
        <title>Melipona bicolor Genome sequencing and assembly.</title>
        <authorList>
            <person name="Araujo N.S."/>
            <person name="Arias M.C."/>
        </authorList>
    </citation>
    <scope>NUCLEOTIDE SEQUENCE</scope>
    <source>
        <strain evidence="2">USP_2M_L1-L4_2017</strain>
        <tissue evidence="2">Whole body</tissue>
    </source>
</reference>